<feature type="compositionally biased region" description="Low complexity" evidence="1">
    <location>
        <begin position="170"/>
        <end position="182"/>
    </location>
</feature>
<feature type="region of interest" description="Disordered" evidence="1">
    <location>
        <begin position="169"/>
        <end position="202"/>
    </location>
</feature>
<organism evidence="2">
    <name type="scientific">Oryza nivara</name>
    <name type="common">Indian wild rice</name>
    <name type="synonym">Oryza sativa f. spontanea</name>
    <dbReference type="NCBI Taxonomy" id="4536"/>
    <lineage>
        <taxon>Eukaryota</taxon>
        <taxon>Viridiplantae</taxon>
        <taxon>Streptophyta</taxon>
        <taxon>Embryophyta</taxon>
        <taxon>Tracheophyta</taxon>
        <taxon>Spermatophyta</taxon>
        <taxon>Magnoliopsida</taxon>
        <taxon>Liliopsida</taxon>
        <taxon>Poales</taxon>
        <taxon>Poaceae</taxon>
        <taxon>BOP clade</taxon>
        <taxon>Oryzoideae</taxon>
        <taxon>Oryzeae</taxon>
        <taxon>Oryzinae</taxon>
        <taxon>Oryza</taxon>
    </lineage>
</organism>
<evidence type="ECO:0000313" key="2">
    <source>
        <dbReference type="EnsemblPlants" id="ONIVA03G42400.1"/>
    </source>
</evidence>
<protein>
    <submittedName>
        <fullName evidence="2">Uncharacterized protein</fullName>
    </submittedName>
</protein>
<proteinExistence type="predicted"/>
<sequence>MPSYNSREKRKREEKKKNEEKRRKWHKIKKFAVSLGRRWGAGEQEIVSVEELAELDSGDHSGELGGGAGFDREFAALPHLTQIEGRGAPPPPPRAPPPSPRPSPPGRLPPPPRCAALPPPPSRAVAVPPRAASHLLSVVLRRRPLPVRMKAEKEEFPVMVMVAGLPVRMGPRGSTRRGTSPTTRRRWADLGGGPPRGGVKEVSGAEELSALESARGRCRLCWRRRRRARSAELPPCGRHSVARGPLPPVTATGVPRRIRRHTTGLRQRRIRTCAPYAYVSVRGVAPRLYF</sequence>
<dbReference type="AlphaFoldDB" id="A0A0E0GW97"/>
<reference evidence="2" key="1">
    <citation type="submission" date="2015-04" db="UniProtKB">
        <authorList>
            <consortium name="EnsemblPlants"/>
        </authorList>
    </citation>
    <scope>IDENTIFICATION</scope>
    <source>
        <strain evidence="2">SL10</strain>
    </source>
</reference>
<reference evidence="2" key="2">
    <citation type="submission" date="2018-04" db="EMBL/GenBank/DDBJ databases">
        <title>OnivRS2 (Oryza nivara Reference Sequence Version 2).</title>
        <authorList>
            <person name="Zhang J."/>
            <person name="Kudrna D."/>
            <person name="Lee S."/>
            <person name="Talag J."/>
            <person name="Rajasekar S."/>
            <person name="Welchert J."/>
            <person name="Hsing Y.-I."/>
            <person name="Wing R.A."/>
        </authorList>
    </citation>
    <scope>NUCLEOTIDE SEQUENCE [LARGE SCALE GENOMIC DNA]</scope>
    <source>
        <strain evidence="2">SL10</strain>
    </source>
</reference>
<feature type="compositionally biased region" description="Pro residues" evidence="1">
    <location>
        <begin position="88"/>
        <end position="122"/>
    </location>
</feature>
<evidence type="ECO:0000256" key="1">
    <source>
        <dbReference type="SAM" id="MobiDB-lite"/>
    </source>
</evidence>
<dbReference type="HOGENOM" id="CLU_961022_0_0_1"/>
<dbReference type="EnsemblPlants" id="ONIVA03G42400.1">
    <property type="protein sequence ID" value="ONIVA03G42400.1"/>
    <property type="gene ID" value="ONIVA03G42400"/>
</dbReference>
<name>A0A0E0GW97_ORYNI</name>
<dbReference type="Gramene" id="ONIVA03G42400.1">
    <property type="protein sequence ID" value="ONIVA03G42400.1"/>
    <property type="gene ID" value="ONIVA03G42400"/>
</dbReference>
<accession>A0A0E0GW97</accession>
<feature type="region of interest" description="Disordered" evidence="1">
    <location>
        <begin position="1"/>
        <end position="26"/>
    </location>
</feature>
<feature type="region of interest" description="Disordered" evidence="1">
    <location>
        <begin position="54"/>
        <end position="126"/>
    </location>
</feature>
<keyword evidence="3" id="KW-1185">Reference proteome</keyword>
<evidence type="ECO:0000313" key="3">
    <source>
        <dbReference type="Proteomes" id="UP000006591"/>
    </source>
</evidence>
<dbReference type="Proteomes" id="UP000006591">
    <property type="component" value="Chromosome 3"/>
</dbReference>